<sequence>MLAQLVIKLTDKVESLERSPGGARNPPAVTPPGDVEDMKRRLRTRVLELCIDLVMHRIHLKANPHYQHLLRTTKRIDLSRYNGMRRYHRQKTGRFT</sequence>
<dbReference type="Proteomes" id="UP000018958">
    <property type="component" value="Unassembled WGS sequence"/>
</dbReference>
<gene>
    <name evidence="2" type="ORF">F441_11177</name>
</gene>
<comment type="caution">
    <text evidence="2">The sequence shown here is derived from an EMBL/GenBank/DDBJ whole genome shotgun (WGS) entry which is preliminary data.</text>
</comment>
<accession>W2WUF7</accession>
<feature type="region of interest" description="Disordered" evidence="1">
    <location>
        <begin position="14"/>
        <end position="37"/>
    </location>
</feature>
<evidence type="ECO:0000256" key="1">
    <source>
        <dbReference type="SAM" id="MobiDB-lite"/>
    </source>
</evidence>
<dbReference type="AlphaFoldDB" id="W2WUF7"/>
<proteinExistence type="predicted"/>
<dbReference type="EMBL" id="ANIX01002220">
    <property type="protein sequence ID" value="ETP13803.1"/>
    <property type="molecule type" value="Genomic_DNA"/>
</dbReference>
<evidence type="ECO:0000313" key="2">
    <source>
        <dbReference type="EMBL" id="ETP13803.1"/>
    </source>
</evidence>
<evidence type="ECO:0000313" key="3">
    <source>
        <dbReference type="Proteomes" id="UP000018958"/>
    </source>
</evidence>
<reference evidence="2 3" key="1">
    <citation type="submission" date="2013-11" db="EMBL/GenBank/DDBJ databases">
        <title>The Genome Sequence of Phytophthora parasitica CJ01A1.</title>
        <authorList>
            <consortium name="The Broad Institute Genomics Platform"/>
            <person name="Russ C."/>
            <person name="Tyler B."/>
            <person name="Panabieres F."/>
            <person name="Shan W."/>
            <person name="Tripathy S."/>
            <person name="Grunwald N."/>
            <person name="Machado M."/>
            <person name="Johnson C.S."/>
            <person name="Walker B."/>
            <person name="Young S.K."/>
            <person name="Zeng Q."/>
            <person name="Gargeya S."/>
            <person name="Fitzgerald M."/>
            <person name="Haas B."/>
            <person name="Abouelleil A."/>
            <person name="Allen A.W."/>
            <person name="Alvarado L."/>
            <person name="Arachchi H.M."/>
            <person name="Berlin A.M."/>
            <person name="Chapman S.B."/>
            <person name="Gainer-Dewar J."/>
            <person name="Goldberg J."/>
            <person name="Griggs A."/>
            <person name="Gujja S."/>
            <person name="Hansen M."/>
            <person name="Howarth C."/>
            <person name="Imamovic A."/>
            <person name="Ireland A."/>
            <person name="Larimer J."/>
            <person name="McCowan C."/>
            <person name="Murphy C."/>
            <person name="Pearson M."/>
            <person name="Poon T.W."/>
            <person name="Priest M."/>
            <person name="Roberts A."/>
            <person name="Saif S."/>
            <person name="Shea T."/>
            <person name="Sisk P."/>
            <person name="Sykes S."/>
            <person name="Wortman J."/>
            <person name="Nusbaum C."/>
            <person name="Birren B."/>
        </authorList>
    </citation>
    <scope>NUCLEOTIDE SEQUENCE [LARGE SCALE GENOMIC DNA]</scope>
    <source>
        <strain evidence="2 3">CJ01A1</strain>
    </source>
</reference>
<name>W2WUF7_PHYNI</name>
<organism evidence="2 3">
    <name type="scientific">Phytophthora nicotianae CJ01A1</name>
    <dbReference type="NCBI Taxonomy" id="1317063"/>
    <lineage>
        <taxon>Eukaryota</taxon>
        <taxon>Sar</taxon>
        <taxon>Stramenopiles</taxon>
        <taxon>Oomycota</taxon>
        <taxon>Peronosporomycetes</taxon>
        <taxon>Peronosporales</taxon>
        <taxon>Peronosporaceae</taxon>
        <taxon>Phytophthora</taxon>
    </lineage>
</organism>
<protein>
    <submittedName>
        <fullName evidence="2">Uncharacterized protein</fullName>
    </submittedName>
</protein>